<proteinExistence type="predicted"/>
<dbReference type="EMBL" id="DS268631">
    <property type="protein sequence ID" value="EFO95942.1"/>
    <property type="molecule type" value="Genomic_DNA"/>
</dbReference>
<protein>
    <submittedName>
        <fullName evidence="2">Uncharacterized protein</fullName>
    </submittedName>
</protein>
<organism evidence="3">
    <name type="scientific">Caenorhabditis remanei</name>
    <name type="common">Caenorhabditis vulgaris</name>
    <dbReference type="NCBI Taxonomy" id="31234"/>
    <lineage>
        <taxon>Eukaryota</taxon>
        <taxon>Metazoa</taxon>
        <taxon>Ecdysozoa</taxon>
        <taxon>Nematoda</taxon>
        <taxon>Chromadorea</taxon>
        <taxon>Rhabditida</taxon>
        <taxon>Rhabditina</taxon>
        <taxon>Rhabditomorpha</taxon>
        <taxon>Rhabditoidea</taxon>
        <taxon>Rhabditidae</taxon>
        <taxon>Peloderinae</taxon>
        <taxon>Caenorhabditis</taxon>
    </lineage>
</organism>
<dbReference type="InterPro" id="IPR013087">
    <property type="entry name" value="Znf_C2H2_type"/>
</dbReference>
<feature type="compositionally biased region" description="Polar residues" evidence="1">
    <location>
        <begin position="1"/>
        <end position="23"/>
    </location>
</feature>
<name>E3NF51_CAERE</name>
<evidence type="ECO:0000256" key="1">
    <source>
        <dbReference type="SAM" id="MobiDB-lite"/>
    </source>
</evidence>
<sequence length="123" mass="13513">MSNIPSIGNTFSYEAIQRRQNGQGPLPQSRPNVATVPSTRLEGRPRVPTVSSTRPVGRPRVPTVSSTRPEGRPRVPTVSSTRPDGQPPVPDMFHQTIPRAFQCSSCAMRFTSARELEVHAESH</sequence>
<dbReference type="Proteomes" id="UP000008281">
    <property type="component" value="Unassembled WGS sequence"/>
</dbReference>
<dbReference type="PROSITE" id="PS00028">
    <property type="entry name" value="ZINC_FINGER_C2H2_1"/>
    <property type="match status" value="1"/>
</dbReference>
<feature type="region of interest" description="Disordered" evidence="1">
    <location>
        <begin position="1"/>
        <end position="91"/>
    </location>
</feature>
<evidence type="ECO:0000313" key="2">
    <source>
        <dbReference type="EMBL" id="EFO95942.1"/>
    </source>
</evidence>
<keyword evidence="3" id="KW-1185">Reference proteome</keyword>
<accession>E3NF51</accession>
<dbReference type="HOGENOM" id="CLU_164251_0_0_1"/>
<gene>
    <name evidence="2" type="ORF">CRE_17579</name>
</gene>
<evidence type="ECO:0000313" key="3">
    <source>
        <dbReference type="Proteomes" id="UP000008281"/>
    </source>
</evidence>
<feature type="compositionally biased region" description="Polar residues" evidence="1">
    <location>
        <begin position="29"/>
        <end position="38"/>
    </location>
</feature>
<dbReference type="AlphaFoldDB" id="E3NF51"/>
<reference evidence="2" key="1">
    <citation type="submission" date="2007-07" db="EMBL/GenBank/DDBJ databases">
        <title>PCAP assembly of the Caenorhabditis remanei genome.</title>
        <authorList>
            <consortium name="The Caenorhabditis remanei Sequencing Consortium"/>
            <person name="Wilson R.K."/>
        </authorList>
    </citation>
    <scope>NUCLEOTIDE SEQUENCE [LARGE SCALE GENOMIC DNA]</scope>
    <source>
        <strain evidence="2">PB4641</strain>
    </source>
</reference>
<dbReference type="PROSITE" id="PS50157">
    <property type="entry name" value="ZINC_FINGER_C2H2_2"/>
    <property type="match status" value="1"/>
</dbReference>